<evidence type="ECO:0000256" key="9">
    <source>
        <dbReference type="PIRSR" id="PIRSR000898-3"/>
    </source>
</evidence>
<feature type="binding site" evidence="7">
    <location>
        <position position="84"/>
    </location>
    <ligand>
        <name>Fe cation</name>
        <dbReference type="ChEBI" id="CHEBI:24875"/>
        <label>1</label>
    </ligand>
</feature>
<dbReference type="CDD" id="cd07378">
    <property type="entry name" value="MPP_ACP5"/>
    <property type="match status" value="1"/>
</dbReference>
<evidence type="ECO:0000313" key="13">
    <source>
        <dbReference type="Proteomes" id="UP001230051"/>
    </source>
</evidence>
<dbReference type="EMBL" id="JAGXEW010000038">
    <property type="protein sequence ID" value="KAK1153925.1"/>
    <property type="molecule type" value="Genomic_DNA"/>
</dbReference>
<keyword evidence="5 6" id="KW-0378">Hydrolase</keyword>
<feature type="binding site" evidence="7">
    <location>
        <position position="120"/>
    </location>
    <ligand>
        <name>Fe cation</name>
        <dbReference type="ChEBI" id="CHEBI:24875"/>
        <label>2</label>
    </ligand>
</feature>
<feature type="disulfide bond" evidence="8">
    <location>
        <begin position="171"/>
        <end position="229"/>
    </location>
</feature>
<feature type="signal peptide" evidence="10">
    <location>
        <begin position="1"/>
        <end position="20"/>
    </location>
</feature>
<sequence length="334" mass="37213">MVRGGLQLAVLLSALPMMLCFPKLSLDLDHRNRSSIRFLALGDWGGLPYPPYLTPIEKATAREMGRVAESMGADFVLALGDNFYYSGVHSAHDKRFKETFEHVFTADSLEDLPWYVLAGNHDHSGNVSAQIAYSKLSKRWNFPSYFYDLHFRVPGSNATLTVLMLDTVLLCGNSDDFSDERPRGPLSAAGAARQLQWLSEQLEGSRADFLLVAGHYPVWSVAEHGPTHCLLDKLRPLLLKHKVTAYLCGHDHNLQYIQESGVGYVISGAGNFLEHSLKHKGDIPEDSLKFFYAEHSSLGGFAHVEVTRQEMAVTFITAMGKSLYRTTLPRRSAP</sequence>
<dbReference type="GO" id="GO:0046872">
    <property type="term" value="F:metal ion binding"/>
    <property type="evidence" value="ECO:0007669"/>
    <property type="project" value="UniProtKB-KW"/>
</dbReference>
<dbReference type="Pfam" id="PF00149">
    <property type="entry name" value="Metallophos"/>
    <property type="match status" value="1"/>
</dbReference>
<evidence type="ECO:0000256" key="8">
    <source>
        <dbReference type="PIRSR" id="PIRSR000898-2"/>
    </source>
</evidence>
<evidence type="ECO:0000256" key="7">
    <source>
        <dbReference type="PIRSR" id="PIRSR000898-1"/>
    </source>
</evidence>
<name>A0AAD8CN34_ACIOX</name>
<dbReference type="FunFam" id="3.60.21.10:FF:000062">
    <property type="entry name" value="Tartrate-resistant acid phosphatase type 5"/>
    <property type="match status" value="1"/>
</dbReference>
<gene>
    <name evidence="12" type="primary">Acp5</name>
    <name evidence="12" type="ORF">AOXY_G29158</name>
</gene>
<keyword evidence="7" id="KW-0479">Metal-binding</keyword>
<comment type="catalytic activity">
    <reaction evidence="1 6">
        <text>a phosphate monoester + H2O = an alcohol + phosphate</text>
        <dbReference type="Rhea" id="RHEA:15017"/>
        <dbReference type="ChEBI" id="CHEBI:15377"/>
        <dbReference type="ChEBI" id="CHEBI:30879"/>
        <dbReference type="ChEBI" id="CHEBI:43474"/>
        <dbReference type="ChEBI" id="CHEBI:67140"/>
        <dbReference type="EC" id="3.1.3.2"/>
    </reaction>
</comment>
<dbReference type="AlphaFoldDB" id="A0AAD8CN34"/>
<feature type="binding site" evidence="7">
    <location>
        <position position="250"/>
    </location>
    <ligand>
        <name>Fe cation</name>
        <dbReference type="ChEBI" id="CHEBI:24875"/>
        <label>2</label>
    </ligand>
</feature>
<evidence type="ECO:0000256" key="4">
    <source>
        <dbReference type="ARBA" id="ARBA00022729"/>
    </source>
</evidence>
<evidence type="ECO:0000256" key="2">
    <source>
        <dbReference type="ARBA" id="ARBA00012646"/>
    </source>
</evidence>
<feature type="binding site" evidence="7">
    <location>
        <position position="252"/>
    </location>
    <ligand>
        <name>Fe cation</name>
        <dbReference type="ChEBI" id="CHEBI:24875"/>
        <label>1</label>
    </ligand>
</feature>
<proteinExistence type="predicted"/>
<dbReference type="PIRSF" id="PIRSF000898">
    <property type="entry name" value="Acid_Ptase_5"/>
    <property type="match status" value="1"/>
</dbReference>
<feature type="binding site" evidence="7">
    <location>
        <position position="81"/>
    </location>
    <ligand>
        <name>Fe cation</name>
        <dbReference type="ChEBI" id="CHEBI:24875"/>
        <label>2</label>
    </ligand>
</feature>
<evidence type="ECO:0000256" key="5">
    <source>
        <dbReference type="ARBA" id="ARBA00022801"/>
    </source>
</evidence>
<evidence type="ECO:0000259" key="11">
    <source>
        <dbReference type="Pfam" id="PF00149"/>
    </source>
</evidence>
<feature type="binding site" evidence="7">
    <location>
        <position position="43"/>
    </location>
    <ligand>
        <name>Fe cation</name>
        <dbReference type="ChEBI" id="CHEBI:24875"/>
        <label>1</label>
    </ligand>
</feature>
<dbReference type="InterPro" id="IPR029052">
    <property type="entry name" value="Metallo-depent_PP-like"/>
</dbReference>
<feature type="binding site" evidence="7">
    <location>
        <position position="215"/>
    </location>
    <ligand>
        <name>Fe cation</name>
        <dbReference type="ChEBI" id="CHEBI:24875"/>
        <label>2</label>
    </ligand>
</feature>
<comment type="cofactor">
    <cofactor evidence="7">
        <name>Fe cation</name>
        <dbReference type="ChEBI" id="CHEBI:24875"/>
    </cofactor>
    <text evidence="7">Binds 2 iron ions per subunit.</text>
</comment>
<protein>
    <recommendedName>
        <fullName evidence="3 6">Tartrate-resistant acid phosphatase type 5</fullName>
        <ecNumber evidence="2 6">3.1.3.2</ecNumber>
    </recommendedName>
</protein>
<accession>A0AAD8CN34</accession>
<dbReference type="EC" id="3.1.3.2" evidence="2 6"/>
<keyword evidence="8" id="KW-1015">Disulfide bond</keyword>
<organism evidence="12 13">
    <name type="scientific">Acipenser oxyrinchus oxyrinchus</name>
    <dbReference type="NCBI Taxonomy" id="40147"/>
    <lineage>
        <taxon>Eukaryota</taxon>
        <taxon>Metazoa</taxon>
        <taxon>Chordata</taxon>
        <taxon>Craniata</taxon>
        <taxon>Vertebrata</taxon>
        <taxon>Euteleostomi</taxon>
        <taxon>Actinopterygii</taxon>
        <taxon>Chondrostei</taxon>
        <taxon>Acipenseriformes</taxon>
        <taxon>Acipenseridae</taxon>
        <taxon>Acipenser</taxon>
    </lineage>
</organism>
<reference evidence="12" key="1">
    <citation type="submission" date="2022-02" db="EMBL/GenBank/DDBJ databases">
        <title>Atlantic sturgeon de novo genome assembly.</title>
        <authorList>
            <person name="Stock M."/>
            <person name="Klopp C."/>
            <person name="Guiguen Y."/>
            <person name="Cabau C."/>
            <person name="Parinello H."/>
            <person name="Santidrian Yebra-Pimentel E."/>
            <person name="Kuhl H."/>
            <person name="Dirks R.P."/>
            <person name="Guessner J."/>
            <person name="Wuertz S."/>
            <person name="Du K."/>
            <person name="Schartl M."/>
        </authorList>
    </citation>
    <scope>NUCLEOTIDE SEQUENCE</scope>
    <source>
        <strain evidence="12">STURGEONOMICS-FGT-2020</strain>
        <tissue evidence="12">Whole blood</tissue>
    </source>
</reference>
<evidence type="ECO:0000256" key="1">
    <source>
        <dbReference type="ARBA" id="ARBA00000032"/>
    </source>
</evidence>
<dbReference type="SUPFAM" id="SSF56300">
    <property type="entry name" value="Metallo-dependent phosphatases"/>
    <property type="match status" value="1"/>
</dbReference>
<dbReference type="GO" id="GO:0003993">
    <property type="term" value="F:acid phosphatase activity"/>
    <property type="evidence" value="ECO:0007669"/>
    <property type="project" value="UniProtKB-UniRule"/>
</dbReference>
<feature type="domain" description="Calcineurin-like phosphoesterase" evidence="11">
    <location>
        <begin position="36"/>
        <end position="253"/>
    </location>
</feature>
<evidence type="ECO:0000256" key="3">
    <source>
        <dbReference type="ARBA" id="ARBA00015822"/>
    </source>
</evidence>
<evidence type="ECO:0000256" key="6">
    <source>
        <dbReference type="PIRNR" id="PIRNR000898"/>
    </source>
</evidence>
<feature type="chain" id="PRO_5041938882" description="Tartrate-resistant acid phosphatase type 5" evidence="10">
    <location>
        <begin position="21"/>
        <end position="334"/>
    </location>
</feature>
<dbReference type="Proteomes" id="UP001230051">
    <property type="component" value="Unassembled WGS sequence"/>
</dbReference>
<evidence type="ECO:0000313" key="12">
    <source>
        <dbReference type="EMBL" id="KAK1153925.1"/>
    </source>
</evidence>
<comment type="caution">
    <text evidence="12">The sequence shown here is derived from an EMBL/GenBank/DDBJ whole genome shotgun (WGS) entry which is preliminary data.</text>
</comment>
<dbReference type="GO" id="GO:0045453">
    <property type="term" value="P:bone resorption"/>
    <property type="evidence" value="ECO:0007669"/>
    <property type="project" value="TreeGrafter"/>
</dbReference>
<evidence type="ECO:0000256" key="10">
    <source>
        <dbReference type="SAM" id="SignalP"/>
    </source>
</evidence>
<dbReference type="InterPro" id="IPR024927">
    <property type="entry name" value="Acid_PPase"/>
</dbReference>
<dbReference type="PANTHER" id="PTHR10161">
    <property type="entry name" value="TARTRATE-RESISTANT ACID PHOSPHATASE TYPE 5"/>
    <property type="match status" value="1"/>
</dbReference>
<dbReference type="InterPro" id="IPR004843">
    <property type="entry name" value="Calcineurin-like_PHP"/>
</dbReference>
<dbReference type="Gene3D" id="3.60.21.10">
    <property type="match status" value="1"/>
</dbReference>
<feature type="glycosylation site" description="N-linked (GlcNAc...) asparagine" evidence="9">
    <location>
        <position position="126"/>
    </location>
</feature>
<dbReference type="InterPro" id="IPR051558">
    <property type="entry name" value="Metallophosphoesterase_PAP"/>
</dbReference>
<keyword evidence="13" id="KW-1185">Reference proteome</keyword>
<dbReference type="PANTHER" id="PTHR10161:SF28">
    <property type="entry name" value="TARTRATE-RESISTANT ACID PHOSPHATASE TYPE 5"/>
    <property type="match status" value="1"/>
</dbReference>
<keyword evidence="4 10" id="KW-0732">Signal</keyword>
<keyword evidence="6 7" id="KW-0408">Iron</keyword>
<feature type="binding site" evidence="7">
    <location>
        <position position="81"/>
    </location>
    <ligand>
        <name>Fe cation</name>
        <dbReference type="ChEBI" id="CHEBI:24875"/>
        <label>1</label>
    </ligand>
</feature>